<reference evidence="2" key="1">
    <citation type="submission" date="2021-06" db="EMBL/GenBank/DDBJ databases">
        <title>Direct submission.</title>
        <authorList>
            <person name="Lee C.-S."/>
            <person name="Jin L."/>
        </authorList>
    </citation>
    <scope>NUCLEOTIDE SEQUENCE</scope>
    <source>
        <strain evidence="2">Con5</strain>
    </source>
</reference>
<evidence type="ECO:0000313" key="2">
    <source>
        <dbReference type="EMBL" id="QWK90001.1"/>
    </source>
</evidence>
<feature type="compositionally biased region" description="Low complexity" evidence="1">
    <location>
        <begin position="98"/>
        <end position="119"/>
    </location>
</feature>
<dbReference type="RefSeq" id="WP_215507358.1">
    <property type="nucleotide sequence ID" value="NZ_CP076361.1"/>
</dbReference>
<keyword evidence="3" id="KW-1185">Reference proteome</keyword>
<sequence>MLHYEYKVVPAPKRGEKQRGLKTTEDRFAHTLTQLMNTLGSEGWEYLRAEALPCEERVGFTGKSTSYQNLLIFRRALIAAPAEVAPQAAAPVAAAADPAAPRLGAAQTEPGAAPAVGPVRPELAAE</sequence>
<name>A0A975P718_9RHOB</name>
<dbReference type="Proteomes" id="UP000679352">
    <property type="component" value="Chromosome"/>
</dbReference>
<dbReference type="KEGG" id="gfu:KM031_14365"/>
<evidence type="ECO:0000256" key="1">
    <source>
        <dbReference type="SAM" id="MobiDB-lite"/>
    </source>
</evidence>
<dbReference type="EMBL" id="CP076361">
    <property type="protein sequence ID" value="QWK90001.1"/>
    <property type="molecule type" value="Genomic_DNA"/>
</dbReference>
<gene>
    <name evidence="2" type="ORF">KM031_14365</name>
</gene>
<dbReference type="AlphaFoldDB" id="A0A975P718"/>
<feature type="region of interest" description="Disordered" evidence="1">
    <location>
        <begin position="98"/>
        <end position="126"/>
    </location>
</feature>
<protein>
    <submittedName>
        <fullName evidence="2">DUF4177 domain-containing protein</fullName>
    </submittedName>
</protein>
<accession>A0A975P718</accession>
<organism evidence="2 3">
    <name type="scientific">Gemmobacter fulvus</name>
    <dbReference type="NCBI Taxonomy" id="2840474"/>
    <lineage>
        <taxon>Bacteria</taxon>
        <taxon>Pseudomonadati</taxon>
        <taxon>Pseudomonadota</taxon>
        <taxon>Alphaproteobacteria</taxon>
        <taxon>Rhodobacterales</taxon>
        <taxon>Paracoccaceae</taxon>
        <taxon>Gemmobacter</taxon>
    </lineage>
</organism>
<proteinExistence type="predicted"/>
<evidence type="ECO:0000313" key="3">
    <source>
        <dbReference type="Proteomes" id="UP000679352"/>
    </source>
</evidence>